<dbReference type="EMBL" id="BT143388">
    <property type="protein sequence ID" value="AFK43182.1"/>
    <property type="molecule type" value="mRNA"/>
</dbReference>
<evidence type="ECO:0000259" key="8">
    <source>
        <dbReference type="PROSITE" id="PS51005"/>
    </source>
</evidence>
<evidence type="ECO:0000256" key="1">
    <source>
        <dbReference type="ARBA" id="ARBA00004906"/>
    </source>
</evidence>
<reference evidence="9" key="1">
    <citation type="submission" date="2012-05" db="EMBL/GenBank/DDBJ databases">
        <authorList>
            <person name="Krishnakumar V."/>
            <person name="Cheung F."/>
            <person name="Xiao Y."/>
            <person name="Chan A."/>
            <person name="Moskal W.A."/>
            <person name="Town C.D."/>
        </authorList>
    </citation>
    <scope>NUCLEOTIDE SEQUENCE</scope>
</reference>
<dbReference type="InterPro" id="IPR016897">
    <property type="entry name" value="SKP1"/>
</dbReference>
<dbReference type="GeneID" id="130733248"/>
<dbReference type="AlphaFoldDB" id="I3SSE0"/>
<evidence type="ECO:0000256" key="5">
    <source>
        <dbReference type="ARBA" id="ARBA00023125"/>
    </source>
</evidence>
<keyword evidence="3" id="KW-0833">Ubl conjugation pathway</keyword>
<organism evidence="9">
    <name type="scientific">Lotus japonicus</name>
    <name type="common">Lotus corniculatus var. japonicus</name>
    <dbReference type="NCBI Taxonomy" id="34305"/>
    <lineage>
        <taxon>Eukaryota</taxon>
        <taxon>Viridiplantae</taxon>
        <taxon>Streptophyta</taxon>
        <taxon>Embryophyta</taxon>
        <taxon>Tracheophyta</taxon>
        <taxon>Spermatophyta</taxon>
        <taxon>Magnoliopsida</taxon>
        <taxon>eudicotyledons</taxon>
        <taxon>Gunneridae</taxon>
        <taxon>Pentapetalae</taxon>
        <taxon>rosids</taxon>
        <taxon>fabids</taxon>
        <taxon>Fabales</taxon>
        <taxon>Fabaceae</taxon>
        <taxon>Papilionoideae</taxon>
        <taxon>50 kb inversion clade</taxon>
        <taxon>NPAAA clade</taxon>
        <taxon>Hologalegina</taxon>
        <taxon>robinioid clade</taxon>
        <taxon>Loteae</taxon>
        <taxon>Lotus</taxon>
    </lineage>
</organism>
<dbReference type="PANTHER" id="PTHR11165">
    <property type="entry name" value="SKP1"/>
    <property type="match status" value="1"/>
</dbReference>
<dbReference type="RefSeq" id="XP_057441361.1">
    <property type="nucleotide sequence ID" value="XM_057585378.1"/>
</dbReference>
<dbReference type="PROSITE" id="PS51005">
    <property type="entry name" value="NAC"/>
    <property type="match status" value="1"/>
</dbReference>
<dbReference type="SMART" id="SM00512">
    <property type="entry name" value="Skp1"/>
    <property type="match status" value="1"/>
</dbReference>
<name>I3SSE0_LOTJA</name>
<dbReference type="GO" id="GO:0006355">
    <property type="term" value="P:regulation of DNA-templated transcription"/>
    <property type="evidence" value="ECO:0007669"/>
    <property type="project" value="InterPro"/>
</dbReference>
<evidence type="ECO:0000256" key="4">
    <source>
        <dbReference type="ARBA" id="ARBA00023015"/>
    </source>
</evidence>
<dbReference type="OrthoDB" id="10575427at2759"/>
<dbReference type="RefSeq" id="XP_057441359.1">
    <property type="nucleotide sequence ID" value="XM_057585376.1"/>
</dbReference>
<dbReference type="RefSeq" id="XP_057441358.1">
    <property type="nucleotide sequence ID" value="XM_057585375.1"/>
</dbReference>
<evidence type="ECO:0000256" key="2">
    <source>
        <dbReference type="ARBA" id="ARBA00009993"/>
    </source>
</evidence>
<dbReference type="RefSeq" id="XP_057441360.1">
    <property type="nucleotide sequence ID" value="XM_057585377.1"/>
</dbReference>
<evidence type="ECO:0000313" key="9">
    <source>
        <dbReference type="EMBL" id="AFK43182.1"/>
    </source>
</evidence>
<dbReference type="Gene3D" id="3.30.710.10">
    <property type="entry name" value="Potassium Channel Kv1.1, Chain A"/>
    <property type="match status" value="1"/>
</dbReference>
<dbReference type="GO" id="GO:0006511">
    <property type="term" value="P:ubiquitin-dependent protein catabolic process"/>
    <property type="evidence" value="ECO:0007669"/>
    <property type="project" value="InterPro"/>
</dbReference>
<evidence type="ECO:0000256" key="7">
    <source>
        <dbReference type="ARBA" id="ARBA00023242"/>
    </source>
</evidence>
<dbReference type="InterPro" id="IPR003441">
    <property type="entry name" value="NAC-dom"/>
</dbReference>
<accession>I3SSE0</accession>
<evidence type="ECO:0000256" key="6">
    <source>
        <dbReference type="ARBA" id="ARBA00023163"/>
    </source>
</evidence>
<proteinExistence type="evidence at transcript level"/>
<dbReference type="InterPro" id="IPR016073">
    <property type="entry name" value="Skp1_comp_POZ"/>
</dbReference>
<dbReference type="InterPro" id="IPR036093">
    <property type="entry name" value="NAC_dom_sf"/>
</dbReference>
<dbReference type="SUPFAM" id="SSF101941">
    <property type="entry name" value="NAC domain"/>
    <property type="match status" value="1"/>
</dbReference>
<evidence type="ECO:0000256" key="3">
    <source>
        <dbReference type="ARBA" id="ARBA00022786"/>
    </source>
</evidence>
<dbReference type="GO" id="GO:0009867">
    <property type="term" value="P:jasmonic acid mediated signaling pathway"/>
    <property type="evidence" value="ECO:0007669"/>
    <property type="project" value="UniProtKB-ARBA"/>
</dbReference>
<sequence length="275" mass="31258">MADHSENSNPKMAPPVDRPDRVYGIYDVFNFGDVASLKQAKNSYSSVVEKMGVAKLHDLDDKKEEVVLPGFRFHPTDEELVSFYLRRKLEKKSHVFELIKESIDLYKYDPWNYLSSNFQENLISLKSSDNEVLKMNKRAATSQSKVLRDVVDSTGGRDEIPVPGVTSLILSKITSFCKKKHKFDTQLNIITELLKCTMDSYKACISSFVKDNQSIFSQLHDAASFLNIPNLMELTSRTMRDMKKGSTTEEISDRYSTLSIARILSPLGLSLRYSS</sequence>
<comment type="similarity">
    <text evidence="2">Belongs to the SKP1 family.</text>
</comment>
<feature type="domain" description="NAC" evidence="8">
    <location>
        <begin position="67"/>
        <end position="222"/>
    </location>
</feature>
<dbReference type="KEGG" id="lja:130733248"/>
<dbReference type="GO" id="GO:0003677">
    <property type="term" value="F:DNA binding"/>
    <property type="evidence" value="ECO:0007669"/>
    <property type="project" value="UniProtKB-KW"/>
</dbReference>
<protein>
    <recommendedName>
        <fullName evidence="8">NAC domain-containing protein</fullName>
    </recommendedName>
</protein>
<dbReference type="SUPFAM" id="SSF81382">
    <property type="entry name" value="Skp1 dimerisation domain-like"/>
    <property type="match status" value="1"/>
</dbReference>
<keyword evidence="4" id="KW-0805">Transcription regulation</keyword>
<keyword evidence="5" id="KW-0238">DNA-binding</keyword>
<dbReference type="Pfam" id="PF02365">
    <property type="entry name" value="NAM"/>
    <property type="match status" value="1"/>
</dbReference>
<keyword evidence="7" id="KW-0539">Nucleus</keyword>
<keyword evidence="6" id="KW-0804">Transcription</keyword>
<comment type="pathway">
    <text evidence="1">Protein modification; protein ubiquitination.</text>
</comment>
<dbReference type="SUPFAM" id="SSF54695">
    <property type="entry name" value="POZ domain"/>
    <property type="match status" value="1"/>
</dbReference>
<dbReference type="Pfam" id="PF03931">
    <property type="entry name" value="Skp1_POZ"/>
    <property type="match status" value="1"/>
</dbReference>
<dbReference type="InterPro" id="IPR011333">
    <property type="entry name" value="SKP1/BTB/POZ_sf"/>
</dbReference>
<dbReference type="InterPro" id="IPR001232">
    <property type="entry name" value="SKP1-like"/>
</dbReference>
<dbReference type="InterPro" id="IPR036296">
    <property type="entry name" value="SKP1-like_dim_sf"/>
</dbReference>